<reference evidence="6 7" key="1">
    <citation type="submission" date="2012-05" db="EMBL/GenBank/DDBJ databases">
        <authorList>
            <person name="Weinstock G."/>
            <person name="Sodergren E."/>
            <person name="Lobos E.A."/>
            <person name="Fulton L."/>
            <person name="Fulton R."/>
            <person name="Courtney L."/>
            <person name="Fronick C."/>
            <person name="O'Laughlin M."/>
            <person name="Godfrey J."/>
            <person name="Wilson R.M."/>
            <person name="Miner T."/>
            <person name="Farmer C."/>
            <person name="Delehaunty K."/>
            <person name="Cordes M."/>
            <person name="Minx P."/>
            <person name="Tomlinson C."/>
            <person name="Chen J."/>
            <person name="Wollam A."/>
            <person name="Pepin K.H."/>
            <person name="Bhonagiri V."/>
            <person name="Zhang X."/>
            <person name="Suruliraj S."/>
            <person name="Warren W."/>
            <person name="Mitreva M."/>
            <person name="Mardis E.R."/>
            <person name="Wilson R.K."/>
        </authorList>
    </citation>
    <scope>NUCLEOTIDE SEQUENCE [LARGE SCALE GENOMIC DNA]</scope>
    <source>
        <strain evidence="6 7">F0235</strain>
    </source>
</reference>
<dbReference type="HOGENOM" id="CLU_057050_2_0_11"/>
<dbReference type="GO" id="GO:0042167">
    <property type="term" value="P:heme catabolic process"/>
    <property type="evidence" value="ECO:0007669"/>
    <property type="project" value="TreeGrafter"/>
</dbReference>
<organism evidence="6 7">
    <name type="scientific">Corynebacterium durum F0235</name>
    <dbReference type="NCBI Taxonomy" id="1035195"/>
    <lineage>
        <taxon>Bacteria</taxon>
        <taxon>Bacillati</taxon>
        <taxon>Actinomycetota</taxon>
        <taxon>Actinomycetes</taxon>
        <taxon>Mycobacteriales</taxon>
        <taxon>Corynebacteriaceae</taxon>
        <taxon>Corynebacterium</taxon>
    </lineage>
</organism>
<dbReference type="PIRSF" id="PIRSF000343">
    <property type="entry name" value="Haem_Oase"/>
    <property type="match status" value="1"/>
</dbReference>
<dbReference type="InterPro" id="IPR002051">
    <property type="entry name" value="Haem_Oase"/>
</dbReference>
<dbReference type="GO" id="GO:0004392">
    <property type="term" value="F:heme oxygenase (decyclizing) activity"/>
    <property type="evidence" value="ECO:0007669"/>
    <property type="project" value="InterPro"/>
</dbReference>
<name>L1MEN0_9CORY</name>
<keyword evidence="2 5" id="KW-0479">Metal-binding</keyword>
<evidence type="ECO:0000256" key="1">
    <source>
        <dbReference type="ARBA" id="ARBA00022617"/>
    </source>
</evidence>
<dbReference type="InterPro" id="IPR016053">
    <property type="entry name" value="Haem_Oase-like"/>
</dbReference>
<feature type="binding site" evidence="4">
    <location>
        <position position="180"/>
    </location>
    <ligand>
        <name>heme b</name>
        <dbReference type="ChEBI" id="CHEBI:60344"/>
    </ligand>
</feature>
<keyword evidence="3 5" id="KW-0408">Iron</keyword>
<dbReference type="CDD" id="cd19165">
    <property type="entry name" value="HemeO"/>
    <property type="match status" value="1"/>
</dbReference>
<evidence type="ECO:0000256" key="3">
    <source>
        <dbReference type="ARBA" id="ARBA00023004"/>
    </source>
</evidence>
<dbReference type="OrthoDB" id="5493802at2"/>
<gene>
    <name evidence="6" type="ORF">HMPREF9997_01752</name>
</gene>
<evidence type="ECO:0000256" key="4">
    <source>
        <dbReference type="PIRSR" id="PIRSR000343-1"/>
    </source>
</evidence>
<dbReference type="PANTHER" id="PTHR10720">
    <property type="entry name" value="HEME OXYGENASE"/>
    <property type="match status" value="1"/>
</dbReference>
<dbReference type="RefSeq" id="WP_006063981.1">
    <property type="nucleotide sequence ID" value="NZ_KB290831.1"/>
</dbReference>
<dbReference type="Proteomes" id="UP000010445">
    <property type="component" value="Unassembled WGS sequence"/>
</dbReference>
<sequence length="217" mass="24055">MTTATDTRESLSAALKTSTAEAHDKAEHSVFMDELLAGKLSIADFIALQEQSWLFYSALEDAARAVADHPLASGIVDPALERVNALEHDLDHLHGSTEWRTTVTPLPATAEYIARLNDIEETKDVARLLAHHYVRYLGDLSGGQVIGRMMQRHYGVSDECVTFYRFAEIPKTKPYKDNYRAALDALPIDAADRERLLAEAADAFLLNLNLFNALGAR</sequence>
<dbReference type="PATRIC" id="fig|1035195.3.peg.1587"/>
<accession>L1MEN0</accession>
<evidence type="ECO:0000256" key="2">
    <source>
        <dbReference type="ARBA" id="ARBA00022723"/>
    </source>
</evidence>
<dbReference type="AlphaFoldDB" id="L1MEN0"/>
<protein>
    <submittedName>
        <fullName evidence="6">Heme oxygenase</fullName>
    </submittedName>
</protein>
<keyword evidence="7" id="KW-1185">Reference proteome</keyword>
<dbReference type="Pfam" id="PF01126">
    <property type="entry name" value="Heme_oxygenase"/>
    <property type="match status" value="1"/>
</dbReference>
<dbReference type="STRING" id="1035195.HMPREF9997_01752"/>
<dbReference type="eggNOG" id="COG5398">
    <property type="taxonomic scope" value="Bacteria"/>
</dbReference>
<feature type="binding site" evidence="4">
    <location>
        <position position="16"/>
    </location>
    <ligand>
        <name>heme b</name>
        <dbReference type="ChEBI" id="CHEBI:60344"/>
    </ligand>
</feature>
<dbReference type="GO" id="GO:0006788">
    <property type="term" value="P:heme oxidation"/>
    <property type="evidence" value="ECO:0007669"/>
    <property type="project" value="InterPro"/>
</dbReference>
<evidence type="ECO:0000256" key="5">
    <source>
        <dbReference type="PIRSR" id="PIRSR000343-2"/>
    </source>
</evidence>
<evidence type="ECO:0000313" key="7">
    <source>
        <dbReference type="Proteomes" id="UP000010445"/>
    </source>
</evidence>
<feature type="binding site" description="axial binding residue" evidence="5">
    <location>
        <position position="23"/>
    </location>
    <ligand>
        <name>heme b</name>
        <dbReference type="ChEBI" id="CHEBI:60344"/>
    </ligand>
    <ligandPart>
        <name>Fe</name>
        <dbReference type="ChEBI" id="CHEBI:18248"/>
    </ligandPart>
</feature>
<proteinExistence type="predicted"/>
<dbReference type="SUPFAM" id="SSF48613">
    <property type="entry name" value="Heme oxygenase-like"/>
    <property type="match status" value="1"/>
</dbReference>
<dbReference type="GO" id="GO:0020037">
    <property type="term" value="F:heme binding"/>
    <property type="evidence" value="ECO:0007669"/>
    <property type="project" value="TreeGrafter"/>
</dbReference>
<dbReference type="GO" id="GO:0046872">
    <property type="term" value="F:metal ion binding"/>
    <property type="evidence" value="ECO:0007669"/>
    <property type="project" value="UniProtKB-KW"/>
</dbReference>
<dbReference type="EMBL" id="AMEM01000023">
    <property type="protein sequence ID" value="EKX89510.1"/>
    <property type="molecule type" value="Genomic_DNA"/>
</dbReference>
<comment type="caution">
    <text evidence="6">The sequence shown here is derived from an EMBL/GenBank/DDBJ whole genome shotgun (WGS) entry which is preliminary data.</text>
</comment>
<evidence type="ECO:0000313" key="6">
    <source>
        <dbReference type="EMBL" id="EKX89510.1"/>
    </source>
</evidence>
<dbReference type="PANTHER" id="PTHR10720:SF0">
    <property type="entry name" value="HEME OXYGENASE"/>
    <property type="match status" value="1"/>
</dbReference>
<feature type="binding site" evidence="4">
    <location>
        <position position="133"/>
    </location>
    <ligand>
        <name>heme b</name>
        <dbReference type="ChEBI" id="CHEBI:60344"/>
    </ligand>
</feature>
<dbReference type="InterPro" id="IPR016084">
    <property type="entry name" value="Haem_Oase-like_multi-hlx"/>
</dbReference>
<dbReference type="GO" id="GO:0006979">
    <property type="term" value="P:response to oxidative stress"/>
    <property type="evidence" value="ECO:0007669"/>
    <property type="project" value="TreeGrafter"/>
</dbReference>
<keyword evidence="1 4" id="KW-0349">Heme</keyword>
<dbReference type="Gene3D" id="1.20.910.10">
    <property type="entry name" value="Heme oxygenase-like"/>
    <property type="match status" value="1"/>
</dbReference>
<dbReference type="PRINTS" id="PR00088">
    <property type="entry name" value="HAEMOXYGNASE"/>
</dbReference>